<evidence type="ECO:0000313" key="1">
    <source>
        <dbReference type="EMBL" id="QOV92268.1"/>
    </source>
</evidence>
<evidence type="ECO:0000313" key="2">
    <source>
        <dbReference type="Proteomes" id="UP000593765"/>
    </source>
</evidence>
<name>A0A7M2X3D2_9BACT</name>
<dbReference type="RefSeq" id="WP_206295602.1">
    <property type="nucleotide sequence ID" value="NZ_CP063458.1"/>
</dbReference>
<dbReference type="AlphaFoldDB" id="A0A7M2X3D2"/>
<gene>
    <name evidence="1" type="ORF">IPV69_13285</name>
</gene>
<dbReference type="Proteomes" id="UP000593765">
    <property type="component" value="Chromosome"/>
</dbReference>
<reference evidence="1 2" key="1">
    <citation type="submission" date="2020-10" db="EMBL/GenBank/DDBJ databases">
        <title>Wide distribution of Phycisphaera-like planctomycetes from WD2101 soil group in peatlands and genome analysis of the first cultivated representative.</title>
        <authorList>
            <person name="Dedysh S.N."/>
            <person name="Beletsky A.V."/>
            <person name="Ivanova A."/>
            <person name="Kulichevskaya I.S."/>
            <person name="Suzina N.E."/>
            <person name="Philippov D.A."/>
            <person name="Rakitin A.L."/>
            <person name="Mardanov A.V."/>
            <person name="Ravin N.V."/>
        </authorList>
    </citation>
    <scope>NUCLEOTIDE SEQUENCE [LARGE SCALE GENOMIC DNA]</scope>
    <source>
        <strain evidence="1 2">M1803</strain>
    </source>
</reference>
<proteinExistence type="predicted"/>
<dbReference type="KEGG" id="hbs:IPV69_13285"/>
<protein>
    <submittedName>
        <fullName evidence="1">Uncharacterized protein</fullName>
    </submittedName>
</protein>
<sequence length="107" mass="11835">MAKKTKQSPVEAFLSLSDAQKEQVWESFNREIPLSETQPLTADETAQWKQVVAKARRGRGRPKIGGGAQRVQVTVERKLLARADAYAESKGLSRAQLISMGLRKLVG</sequence>
<organism evidence="1 2">
    <name type="scientific">Humisphaera borealis</name>
    <dbReference type="NCBI Taxonomy" id="2807512"/>
    <lineage>
        <taxon>Bacteria</taxon>
        <taxon>Pseudomonadati</taxon>
        <taxon>Planctomycetota</taxon>
        <taxon>Phycisphaerae</taxon>
        <taxon>Tepidisphaerales</taxon>
        <taxon>Tepidisphaeraceae</taxon>
        <taxon>Humisphaera</taxon>
    </lineage>
</organism>
<accession>A0A7M2X3D2</accession>
<keyword evidence="2" id="KW-1185">Reference proteome</keyword>
<dbReference type="EMBL" id="CP063458">
    <property type="protein sequence ID" value="QOV92268.1"/>
    <property type="molecule type" value="Genomic_DNA"/>
</dbReference>